<dbReference type="CDD" id="cd05195">
    <property type="entry name" value="enoyl_red"/>
    <property type="match status" value="1"/>
</dbReference>
<organism evidence="12 13">
    <name type="scientific">Actinacidiphila polyblastidii</name>
    <dbReference type="NCBI Taxonomy" id="3110430"/>
    <lineage>
        <taxon>Bacteria</taxon>
        <taxon>Bacillati</taxon>
        <taxon>Actinomycetota</taxon>
        <taxon>Actinomycetes</taxon>
        <taxon>Kitasatosporales</taxon>
        <taxon>Streptomycetaceae</taxon>
        <taxon>Actinacidiphila</taxon>
    </lineage>
</organism>
<evidence type="ECO:0000256" key="8">
    <source>
        <dbReference type="PROSITE-ProRule" id="PRU01363"/>
    </source>
</evidence>
<feature type="domain" description="PKS/mFAS DH" evidence="11">
    <location>
        <begin position="497"/>
        <end position="768"/>
    </location>
</feature>
<dbReference type="Pfam" id="PF13602">
    <property type="entry name" value="ADH_zinc_N_2"/>
    <property type="match status" value="1"/>
</dbReference>
<dbReference type="Gene3D" id="3.10.129.110">
    <property type="entry name" value="Polyketide synthase dehydratase"/>
    <property type="match status" value="1"/>
</dbReference>
<dbReference type="InterPro" id="IPR016036">
    <property type="entry name" value="Malonyl_transacylase_ACP-bd"/>
</dbReference>
<dbReference type="InterPro" id="IPR049552">
    <property type="entry name" value="PKS_DH_N"/>
</dbReference>
<proteinExistence type="predicted"/>
<feature type="active site" description="Proton donor; for dehydratase activity" evidence="8">
    <location>
        <position position="695"/>
    </location>
</feature>
<keyword evidence="4" id="KW-0808">Transferase</keyword>
<dbReference type="InterPro" id="IPR020806">
    <property type="entry name" value="PKS_PP-bd"/>
</dbReference>
<dbReference type="Pfam" id="PF21089">
    <property type="entry name" value="PKS_DH_N"/>
    <property type="match status" value="1"/>
</dbReference>
<evidence type="ECO:0000256" key="9">
    <source>
        <dbReference type="SAM" id="MobiDB-lite"/>
    </source>
</evidence>
<evidence type="ECO:0000313" key="13">
    <source>
        <dbReference type="Proteomes" id="UP001344658"/>
    </source>
</evidence>
<feature type="domain" description="Carrier" evidence="10">
    <location>
        <begin position="1550"/>
        <end position="1625"/>
    </location>
</feature>
<evidence type="ECO:0000256" key="2">
    <source>
        <dbReference type="ARBA" id="ARBA00022450"/>
    </source>
</evidence>
<dbReference type="InterPro" id="IPR006162">
    <property type="entry name" value="Ppantetheine_attach_site"/>
</dbReference>
<dbReference type="InterPro" id="IPR009081">
    <property type="entry name" value="PP-bd_ACP"/>
</dbReference>
<dbReference type="Pfam" id="PF08659">
    <property type="entry name" value="KR"/>
    <property type="match status" value="1"/>
</dbReference>
<sequence length="1713" mass="174313">SASGTNAHVIIEAPAPQDAAGSAATAAEPDGPPRAVPLLLTGRTAAALAGNARRVAALAAAGADRPRALDVAFSLATGRTAFEHRAVVVGTDGDELWRSLEAAAAAVEGDGAGAGPLAASVVRGVAPEGGPGTTVFVFPGQGPQWTGMAVELMETAPVFAASMRECAQALDPYLDVPLLESLHDEALLERVESVQPALFAVMVSLAALWRSFGVEPAAVVGASQGEIAAAHVAGALGLADAARLVAVRARLIGRRLSGSGGMLSVARPRAEVEPWLERWPDLLAVGAVNSPGTTVVSGDSDALRELTALCAEHGVRTVVVPIDYPSHAPQVEAVREEFLELFAQLRPLPAKVPFYSTVEADWVEGTSLDAAYWYRNLRTPVRFADAVTGLAAQDHAAFLEVAPHAVLTTTVQETLAVAGSDALATGTLRRGKGGMDRFLLSAGELWSRGVPVRWDAALTGGRTVPLPSYAFQRRRYWAMPARRPADAAALGLSDLRHPLLAASLAPAGRDELLLTGQLTPRVQPWLADHAVDGAVLLPASAFLELAVRAGDEAGCPVVEELVLAAPLVLSGHAPVRVQVTVAEPDEAGRRALSVHAAHGGGDAPWALCATGVLTPEGGAAPPSADLTRWPPRDAVPIDVEDHYALLVAAGYRYGPAFQGLRAAWRRGAETFAEVELPEAERASAGGYGLHPALLDAALHAWGAGQGPVRLPFRWSGVRLHAAGATALRVRLAPEGPDTVALTAADGEGNPVISVTALEVREAAAAVPAASLDGLYTVQWSPLPVPSGDAPQAERLVVETGAAAVRPGGAAALSDPRPGAAESAAAAARTATAQVLARLREVTAAPAAPPGPPLAVVTSGAVRTGPDDAPPDPAGAAVWGLVRSAQAEHPERFALVDVDGDPASAGAVDAAVATGEPQVAVRGGRVLVPRLARAASGAGLPVPQAPAWSLTARPPGTLENLALTPDAEATAPLAEGEVRVAVRAAGLNFRDTLVALGMYPDPEAYLGGEGAGVVTQTGPGVTGLAPGDRVTGVLRRAFGPVAVADARMVARFPDSWSFATAASVPVAFLTAYYGLRDVADLKAGQAVLIHAGAGGVGSAAVQLARHWGAEVYATASAGKQHLLRAAGLDDRHIADSRSTGFEAAFAEATGGRGVDVVLNSLAGEFVDASLRLLPRGGCFAEMGKTDPRRPEQVAAEHPGVAYRAFDLVEAAGPDRVGEMLAEVVDLLDRGLLVPPPLHAWDVSRAPEAFRLLGQGALAGKAVLTLPRPIGPAGTVLVTGGTTGIGAHVARHLVAAHGVRDLLLVSRSGPRARGAAALLDELRAAGARAVAVACDAADREALRAVVAAADPPVTAVVHSAGVLADGTLDSLGGDDLAAALRPKADAVAALHDATSGLDLSAFVLFSSAAGVLGSPGQAGYAAANAFLDAFAEQRAAAGLPAVAVAWGLWQEAGGMTAGLDAADRQRMTRNGVLGLTTERGLRLLDAAAGFGRPAVVAAALDVGGLRRRGERTPALLRTLVGRTRAAAGQGSVPGGRSLPQRLAALPGAERDRVLLGAVRDHAATVLGHSGRELIDADRPFKDLGFDSLTAVELRNRLNAAGSLHLPVTIVFESGSARELAALMHRELFPEPEPEPEPDGGAAGGPARGGPVPAPGTGGAAAADGDSAPVQAAGGLDDMGADDLIARAFQAAGAASPAARATRTDDLDQPAEGTDD</sequence>
<dbReference type="InterPro" id="IPR036291">
    <property type="entry name" value="NAD(P)-bd_dom_sf"/>
</dbReference>
<accession>A0ABU7P3H2</accession>
<dbReference type="PROSITE" id="PS01162">
    <property type="entry name" value="QOR_ZETA_CRYSTAL"/>
    <property type="match status" value="1"/>
</dbReference>
<dbReference type="InterPro" id="IPR055123">
    <property type="entry name" value="SpnB-like_Rossmann"/>
</dbReference>
<dbReference type="SUPFAM" id="SSF50129">
    <property type="entry name" value="GroES-like"/>
    <property type="match status" value="1"/>
</dbReference>
<dbReference type="SUPFAM" id="SSF47336">
    <property type="entry name" value="ACP-like"/>
    <property type="match status" value="1"/>
</dbReference>
<dbReference type="InterPro" id="IPR002364">
    <property type="entry name" value="Quin_OxRdtase/zeta-crystal_CS"/>
</dbReference>
<keyword evidence="5" id="KW-0045">Antibiotic biosynthesis</keyword>
<feature type="active site" description="Proton acceptor; for dehydratase activity" evidence="8">
    <location>
        <position position="529"/>
    </location>
</feature>
<dbReference type="SMART" id="SM00823">
    <property type="entry name" value="PKS_PP"/>
    <property type="match status" value="1"/>
</dbReference>
<gene>
    <name evidence="12" type="ORF">V2S66_00005</name>
</gene>
<dbReference type="Pfam" id="PF14765">
    <property type="entry name" value="PS-DH"/>
    <property type="match status" value="1"/>
</dbReference>
<evidence type="ECO:0000256" key="5">
    <source>
        <dbReference type="ARBA" id="ARBA00023194"/>
    </source>
</evidence>
<keyword evidence="2" id="KW-0596">Phosphopantetheine</keyword>
<dbReference type="InterPro" id="IPR020807">
    <property type="entry name" value="PKS_DH"/>
</dbReference>
<dbReference type="Pfam" id="PF22621">
    <property type="entry name" value="CurL-like_PKS_C"/>
    <property type="match status" value="1"/>
</dbReference>
<protein>
    <submittedName>
        <fullName evidence="12">Type I polyketide synthase</fullName>
    </submittedName>
</protein>
<feature type="compositionally biased region" description="Low complexity" evidence="9">
    <location>
        <begin position="1688"/>
        <end position="1698"/>
    </location>
</feature>
<dbReference type="Pfam" id="PF22953">
    <property type="entry name" value="SpnB_Rossmann"/>
    <property type="match status" value="1"/>
</dbReference>
<dbReference type="Gene3D" id="3.40.50.11460">
    <property type="match status" value="1"/>
</dbReference>
<dbReference type="InterPro" id="IPR049900">
    <property type="entry name" value="PKS_mFAS_DH"/>
</dbReference>
<evidence type="ECO:0000256" key="4">
    <source>
        <dbReference type="ARBA" id="ARBA00022679"/>
    </source>
</evidence>
<dbReference type="Pfam" id="PF00698">
    <property type="entry name" value="Acyl_transf_1"/>
    <property type="match status" value="1"/>
</dbReference>
<feature type="region of interest" description="C-terminal hotdog fold" evidence="8">
    <location>
        <begin position="634"/>
        <end position="768"/>
    </location>
</feature>
<dbReference type="Proteomes" id="UP001344658">
    <property type="component" value="Unassembled WGS sequence"/>
</dbReference>
<dbReference type="InterPro" id="IPR011032">
    <property type="entry name" value="GroES-like_sf"/>
</dbReference>
<feature type="compositionally biased region" description="Low complexity" evidence="9">
    <location>
        <begin position="13"/>
        <end position="29"/>
    </location>
</feature>
<dbReference type="SMART" id="SM00829">
    <property type="entry name" value="PKS_ER"/>
    <property type="match status" value="1"/>
</dbReference>
<dbReference type="Pfam" id="PF00550">
    <property type="entry name" value="PP-binding"/>
    <property type="match status" value="1"/>
</dbReference>
<feature type="region of interest" description="Disordered" evidence="9">
    <location>
        <begin position="1688"/>
        <end position="1713"/>
    </location>
</feature>
<dbReference type="InterPro" id="IPR036736">
    <property type="entry name" value="ACP-like_sf"/>
</dbReference>
<dbReference type="CDD" id="cd08956">
    <property type="entry name" value="KR_3_FAS_SDR_x"/>
    <property type="match status" value="1"/>
</dbReference>
<feature type="compositionally biased region" description="Acidic residues" evidence="9">
    <location>
        <begin position="1704"/>
        <end position="1713"/>
    </location>
</feature>
<dbReference type="InterPro" id="IPR013154">
    <property type="entry name" value="ADH-like_N"/>
</dbReference>
<keyword evidence="3" id="KW-0597">Phosphoprotein</keyword>
<dbReference type="SUPFAM" id="SSF52151">
    <property type="entry name" value="FabD/lysophospholipase-like"/>
    <property type="match status" value="1"/>
</dbReference>
<dbReference type="InterPro" id="IPR049551">
    <property type="entry name" value="PKS_DH_C"/>
</dbReference>
<dbReference type="Gene3D" id="3.40.50.720">
    <property type="entry name" value="NAD(P)-binding Rossmann-like Domain"/>
    <property type="match status" value="1"/>
</dbReference>
<name>A0ABU7P3H2_9ACTN</name>
<feature type="region of interest" description="Disordered" evidence="9">
    <location>
        <begin position="12"/>
        <end position="34"/>
    </location>
</feature>
<dbReference type="PANTHER" id="PTHR43775">
    <property type="entry name" value="FATTY ACID SYNTHASE"/>
    <property type="match status" value="1"/>
</dbReference>
<evidence type="ECO:0000256" key="6">
    <source>
        <dbReference type="ARBA" id="ARBA00023268"/>
    </source>
</evidence>
<feature type="compositionally biased region" description="Low complexity" evidence="9">
    <location>
        <begin position="1657"/>
        <end position="1674"/>
    </location>
</feature>
<comment type="caution">
    <text evidence="12">The sequence shown here is derived from an EMBL/GenBank/DDBJ whole genome shotgun (WGS) entry which is preliminary data.</text>
</comment>
<dbReference type="Gene3D" id="3.90.180.10">
    <property type="entry name" value="Medium-chain alcohol dehydrogenases, catalytic domain"/>
    <property type="match status" value="1"/>
</dbReference>
<dbReference type="SMART" id="SM00822">
    <property type="entry name" value="PKS_KR"/>
    <property type="match status" value="1"/>
</dbReference>
<dbReference type="PROSITE" id="PS50075">
    <property type="entry name" value="CARRIER"/>
    <property type="match status" value="1"/>
</dbReference>
<dbReference type="EMBL" id="JAZEWV010000001">
    <property type="protein sequence ID" value="MEE4540348.1"/>
    <property type="molecule type" value="Genomic_DNA"/>
</dbReference>
<reference evidence="12 13" key="1">
    <citation type="submission" date="2023-12" db="EMBL/GenBank/DDBJ databases">
        <title>Streptomyces sp. V4-01.</title>
        <authorList>
            <person name="Somphong A."/>
            <person name="Phongsopitanun W."/>
        </authorList>
    </citation>
    <scope>NUCLEOTIDE SEQUENCE [LARGE SCALE GENOMIC DNA]</scope>
    <source>
        <strain evidence="12 13">V4-01</strain>
    </source>
</reference>
<evidence type="ECO:0000313" key="12">
    <source>
        <dbReference type="EMBL" id="MEE4540348.1"/>
    </source>
</evidence>
<dbReference type="RefSeq" id="WP_330791987.1">
    <property type="nucleotide sequence ID" value="NZ_JAZEWV010000001.1"/>
</dbReference>
<evidence type="ECO:0000256" key="3">
    <source>
        <dbReference type="ARBA" id="ARBA00022553"/>
    </source>
</evidence>
<dbReference type="SUPFAM" id="SSF55048">
    <property type="entry name" value="Probable ACP-binding domain of malonyl-CoA ACP transacylase"/>
    <property type="match status" value="1"/>
</dbReference>
<comment type="pathway">
    <text evidence="1">Antibiotic biosynthesis.</text>
</comment>
<dbReference type="Gene3D" id="1.10.1200.10">
    <property type="entry name" value="ACP-like"/>
    <property type="match status" value="1"/>
</dbReference>
<dbReference type="SUPFAM" id="SSF51735">
    <property type="entry name" value="NAD(P)-binding Rossmann-fold domains"/>
    <property type="match status" value="3"/>
</dbReference>
<dbReference type="InterPro" id="IPR014043">
    <property type="entry name" value="Acyl_transferase_dom"/>
</dbReference>
<dbReference type="Pfam" id="PF08240">
    <property type="entry name" value="ADH_N"/>
    <property type="match status" value="1"/>
</dbReference>
<feature type="region of interest" description="Disordered" evidence="9">
    <location>
        <begin position="1627"/>
        <end position="1674"/>
    </location>
</feature>
<evidence type="ECO:0000256" key="1">
    <source>
        <dbReference type="ARBA" id="ARBA00004792"/>
    </source>
</evidence>
<keyword evidence="7" id="KW-0012">Acyltransferase</keyword>
<keyword evidence="13" id="KW-1185">Reference proteome</keyword>
<dbReference type="PROSITE" id="PS52019">
    <property type="entry name" value="PKS_MFAS_DH"/>
    <property type="match status" value="1"/>
</dbReference>
<feature type="region of interest" description="N-terminal hotdog fold" evidence="8">
    <location>
        <begin position="497"/>
        <end position="620"/>
    </location>
</feature>
<dbReference type="SMART" id="SM00826">
    <property type="entry name" value="PKS_DH"/>
    <property type="match status" value="1"/>
</dbReference>
<feature type="non-terminal residue" evidence="12">
    <location>
        <position position="1"/>
    </location>
</feature>
<dbReference type="SMART" id="SM01294">
    <property type="entry name" value="PKS_PP_betabranch"/>
    <property type="match status" value="1"/>
</dbReference>
<dbReference type="InterPro" id="IPR016035">
    <property type="entry name" value="Acyl_Trfase/lysoPLipase"/>
</dbReference>
<dbReference type="InterPro" id="IPR042104">
    <property type="entry name" value="PKS_dehydratase_sf"/>
</dbReference>
<dbReference type="InterPro" id="IPR013968">
    <property type="entry name" value="PKS_KR"/>
</dbReference>
<dbReference type="Gene3D" id="3.30.70.3290">
    <property type="match status" value="1"/>
</dbReference>
<evidence type="ECO:0000256" key="7">
    <source>
        <dbReference type="ARBA" id="ARBA00023315"/>
    </source>
</evidence>
<dbReference type="InterPro" id="IPR001227">
    <property type="entry name" value="Ac_transferase_dom_sf"/>
</dbReference>
<dbReference type="PROSITE" id="PS00012">
    <property type="entry name" value="PHOSPHOPANTETHEINE"/>
    <property type="match status" value="1"/>
</dbReference>
<dbReference type="InterPro" id="IPR057326">
    <property type="entry name" value="KR_dom"/>
</dbReference>
<dbReference type="SMART" id="SM00827">
    <property type="entry name" value="PKS_AT"/>
    <property type="match status" value="1"/>
</dbReference>
<dbReference type="Gene3D" id="3.40.366.10">
    <property type="entry name" value="Malonyl-Coenzyme A Acyl Carrier Protein, domain 2"/>
    <property type="match status" value="1"/>
</dbReference>
<dbReference type="InterPro" id="IPR020843">
    <property type="entry name" value="ER"/>
</dbReference>
<keyword evidence="6" id="KW-0511">Multifunctional enzyme</keyword>
<dbReference type="PANTHER" id="PTHR43775:SF51">
    <property type="entry name" value="INACTIVE PHENOLPHTHIOCEROL SYNTHESIS POLYKETIDE SYNTHASE TYPE I PKS1-RELATED"/>
    <property type="match status" value="1"/>
</dbReference>
<evidence type="ECO:0000259" key="10">
    <source>
        <dbReference type="PROSITE" id="PS50075"/>
    </source>
</evidence>
<evidence type="ECO:0000259" key="11">
    <source>
        <dbReference type="PROSITE" id="PS52019"/>
    </source>
</evidence>
<dbReference type="InterPro" id="IPR050091">
    <property type="entry name" value="PKS_NRPS_Biosynth_Enz"/>
</dbReference>